<protein>
    <recommendedName>
        <fullName evidence="1">Zinc-ribbon 15 domain-containing protein</fullName>
    </recommendedName>
</protein>
<dbReference type="Pfam" id="PF17032">
    <property type="entry name" value="Zn_ribbon_15"/>
    <property type="match status" value="1"/>
</dbReference>
<evidence type="ECO:0000313" key="2">
    <source>
        <dbReference type="EMBL" id="SFP66390.1"/>
    </source>
</evidence>
<gene>
    <name evidence="2" type="ORF">SAMN04487928_105153</name>
</gene>
<reference evidence="3" key="1">
    <citation type="submission" date="2016-10" db="EMBL/GenBank/DDBJ databases">
        <authorList>
            <person name="Varghese N."/>
            <person name="Submissions S."/>
        </authorList>
    </citation>
    <scope>NUCLEOTIDE SEQUENCE [LARGE SCALE GENOMIC DNA]</scope>
    <source>
        <strain evidence="3">P18</strain>
    </source>
</reference>
<dbReference type="Proteomes" id="UP000182624">
    <property type="component" value="Unassembled WGS sequence"/>
</dbReference>
<dbReference type="OrthoDB" id="4377018at2"/>
<name>A0A1I5S6S7_9FIRM</name>
<dbReference type="Gene3D" id="2.20.20.30">
    <property type="entry name" value="reverse gyrase domain"/>
    <property type="match status" value="1"/>
</dbReference>
<dbReference type="EMBL" id="FOXO01000005">
    <property type="protein sequence ID" value="SFP66390.1"/>
    <property type="molecule type" value="Genomic_DNA"/>
</dbReference>
<organism evidence="2 3">
    <name type="scientific">Butyrivibrio proteoclasticus</name>
    <dbReference type="NCBI Taxonomy" id="43305"/>
    <lineage>
        <taxon>Bacteria</taxon>
        <taxon>Bacillati</taxon>
        <taxon>Bacillota</taxon>
        <taxon>Clostridia</taxon>
        <taxon>Lachnospirales</taxon>
        <taxon>Lachnospiraceae</taxon>
        <taxon>Butyrivibrio</taxon>
    </lineage>
</organism>
<dbReference type="AlphaFoldDB" id="A0A1I5S6S7"/>
<evidence type="ECO:0000259" key="1">
    <source>
        <dbReference type="Pfam" id="PF17032"/>
    </source>
</evidence>
<dbReference type="InterPro" id="IPR053281">
    <property type="entry name" value="Double_zinc_ribbon"/>
</dbReference>
<dbReference type="InterPro" id="IPR031493">
    <property type="entry name" value="Zinc_ribbon_15"/>
</dbReference>
<sequence>MFFIMGITDGRKDFNFNQLITCSICGKYGRFNVFMTYTVLSLFFIPTFKWNRHYYVQTSCCGTVYELDPEIGKMIARDEEVEILPSHLTQVSSGRGFTTGYKRCRQCGYETTEDFDFCPKCGTRF</sequence>
<dbReference type="PANTHER" id="PTHR36718:SF1">
    <property type="entry name" value="DOUBLE ZINC RIBBON PROTEIN MJ0416"/>
    <property type="match status" value="1"/>
</dbReference>
<feature type="domain" description="Zinc-ribbon 15" evidence="1">
    <location>
        <begin position="20"/>
        <end position="122"/>
    </location>
</feature>
<dbReference type="PANTHER" id="PTHR36718">
    <property type="entry name" value="OS05G0435400 PROTEIN"/>
    <property type="match status" value="1"/>
</dbReference>
<accession>A0A1I5S6S7</accession>
<dbReference type="RefSeq" id="WP_074885229.1">
    <property type="nucleotide sequence ID" value="NZ_FOXO01000005.1"/>
</dbReference>
<evidence type="ECO:0000313" key="3">
    <source>
        <dbReference type="Proteomes" id="UP000182624"/>
    </source>
</evidence>
<proteinExistence type="predicted"/>
<keyword evidence="3" id="KW-1185">Reference proteome</keyword>